<dbReference type="Pfam" id="PF03713">
    <property type="entry name" value="DUF305"/>
    <property type="match status" value="1"/>
</dbReference>
<organism evidence="4 5">
    <name type="scientific">Actinomadura miaoliensis</name>
    <dbReference type="NCBI Taxonomy" id="430685"/>
    <lineage>
        <taxon>Bacteria</taxon>
        <taxon>Bacillati</taxon>
        <taxon>Actinomycetota</taxon>
        <taxon>Actinomycetes</taxon>
        <taxon>Streptosporangiales</taxon>
        <taxon>Thermomonosporaceae</taxon>
        <taxon>Actinomadura</taxon>
    </lineage>
</organism>
<protein>
    <submittedName>
        <fullName evidence="4">DUF305 domain-containing protein</fullName>
    </submittedName>
</protein>
<feature type="signal peptide" evidence="2">
    <location>
        <begin position="1"/>
        <end position="24"/>
    </location>
</feature>
<comment type="caution">
    <text evidence="4">The sequence shown here is derived from an EMBL/GenBank/DDBJ whole genome shotgun (WGS) entry which is preliminary data.</text>
</comment>
<feature type="chain" id="PRO_5046892389" evidence="2">
    <location>
        <begin position="25"/>
        <end position="228"/>
    </location>
</feature>
<evidence type="ECO:0000256" key="1">
    <source>
        <dbReference type="SAM" id="MobiDB-lite"/>
    </source>
</evidence>
<evidence type="ECO:0000256" key="2">
    <source>
        <dbReference type="SAM" id="SignalP"/>
    </source>
</evidence>
<reference evidence="5" key="1">
    <citation type="journal article" date="2019" name="Int. J. Syst. Evol. Microbiol.">
        <title>The Global Catalogue of Microorganisms (GCM) 10K type strain sequencing project: providing services to taxonomists for standard genome sequencing and annotation.</title>
        <authorList>
            <consortium name="The Broad Institute Genomics Platform"/>
            <consortium name="The Broad Institute Genome Sequencing Center for Infectious Disease"/>
            <person name="Wu L."/>
            <person name="Ma J."/>
        </authorList>
    </citation>
    <scope>NUCLEOTIDE SEQUENCE [LARGE SCALE GENOMIC DNA]</scope>
    <source>
        <strain evidence="5">JCM 16702</strain>
    </source>
</reference>
<keyword evidence="2" id="KW-0732">Signal</keyword>
<dbReference type="PANTHER" id="PTHR36933">
    <property type="entry name" value="SLL0788 PROTEIN"/>
    <property type="match status" value="1"/>
</dbReference>
<dbReference type="PROSITE" id="PS51257">
    <property type="entry name" value="PROKAR_LIPOPROTEIN"/>
    <property type="match status" value="1"/>
</dbReference>
<evidence type="ECO:0000313" key="4">
    <source>
        <dbReference type="EMBL" id="GAA4079769.1"/>
    </source>
</evidence>
<gene>
    <name evidence="4" type="ORF">GCM10022214_42800</name>
</gene>
<evidence type="ECO:0000259" key="3">
    <source>
        <dbReference type="Pfam" id="PF03713"/>
    </source>
</evidence>
<keyword evidence="5" id="KW-1185">Reference proteome</keyword>
<dbReference type="InterPro" id="IPR012347">
    <property type="entry name" value="Ferritin-like"/>
</dbReference>
<dbReference type="InterPro" id="IPR005183">
    <property type="entry name" value="DUF305_CopM-like"/>
</dbReference>
<feature type="compositionally biased region" description="Low complexity" evidence="1">
    <location>
        <begin position="141"/>
        <end position="151"/>
    </location>
</feature>
<sequence length="228" mass="23928">MHYRTRYRIAVLALAAAAAAGALGGCSGDEDGGATPKGTVLMPGRPGEANKTAVAGPSTPSPPTAAEFRFIEMMIPHHRQAIEMASLAPGQASDPQVKAMAERIDAAQNVEIAAMQNWLKRHGRATSQGQGGHAGHGAHGGAASPSASAHANMPGMATPQQMEQLRQARGKDFDRLFINLMIIHHQGALTMAKDALDKGTDVTAQEIARDVQSSQQAEINRMRALLDG</sequence>
<dbReference type="Gene3D" id="1.20.1260.10">
    <property type="match status" value="1"/>
</dbReference>
<feature type="region of interest" description="Disordered" evidence="1">
    <location>
        <begin position="122"/>
        <end position="164"/>
    </location>
</feature>
<feature type="domain" description="DUF305" evidence="3">
    <location>
        <begin position="68"/>
        <end position="226"/>
    </location>
</feature>
<dbReference type="RefSeq" id="WP_344950133.1">
    <property type="nucleotide sequence ID" value="NZ_BAAAZG010000026.1"/>
</dbReference>
<feature type="compositionally biased region" description="Gly residues" evidence="1">
    <location>
        <begin position="129"/>
        <end position="140"/>
    </location>
</feature>
<name>A0ABP7W3N0_9ACTN</name>
<evidence type="ECO:0000313" key="5">
    <source>
        <dbReference type="Proteomes" id="UP001500683"/>
    </source>
</evidence>
<dbReference type="PANTHER" id="PTHR36933:SF1">
    <property type="entry name" value="SLL0788 PROTEIN"/>
    <property type="match status" value="1"/>
</dbReference>
<feature type="region of interest" description="Disordered" evidence="1">
    <location>
        <begin position="27"/>
        <end position="64"/>
    </location>
</feature>
<accession>A0ABP7W3N0</accession>
<dbReference type="Proteomes" id="UP001500683">
    <property type="component" value="Unassembled WGS sequence"/>
</dbReference>
<proteinExistence type="predicted"/>
<dbReference type="EMBL" id="BAAAZG010000026">
    <property type="protein sequence ID" value="GAA4079769.1"/>
    <property type="molecule type" value="Genomic_DNA"/>
</dbReference>